<dbReference type="GO" id="GO:0003677">
    <property type="term" value="F:DNA binding"/>
    <property type="evidence" value="ECO:0007669"/>
    <property type="project" value="UniProtKB-KW"/>
</dbReference>
<dbReference type="Gene3D" id="1.10.10.10">
    <property type="entry name" value="Winged helix-like DNA-binding domain superfamily/Winged helix DNA-binding domain"/>
    <property type="match status" value="1"/>
</dbReference>
<keyword evidence="6" id="KW-1185">Reference proteome</keyword>
<dbReference type="InterPro" id="IPR002577">
    <property type="entry name" value="HTH_HxlR"/>
</dbReference>
<feature type="domain" description="HTH hxlR-type" evidence="4">
    <location>
        <begin position="11"/>
        <end position="110"/>
    </location>
</feature>
<sequence>MARPGMADNACGIARGLDLLGERWTGLVLRDVLRGVERFTDLQRELGAPPDVLSDRLSKLVAAGVLVQVLYQEQGQRPRPKYVATASGHRLGVVLAALNDWADEFRPLPSGDPSSSRFVDQPTGQLVHVALVANDGRIVDDAQVELEVAG</sequence>
<evidence type="ECO:0000313" key="6">
    <source>
        <dbReference type="Proteomes" id="UP001139493"/>
    </source>
</evidence>
<protein>
    <submittedName>
        <fullName evidence="5">Transcriptional regulator, HxlR family</fullName>
    </submittedName>
</protein>
<accession>A0A9X2G4F7</accession>
<dbReference type="PROSITE" id="PS51118">
    <property type="entry name" value="HTH_HXLR"/>
    <property type="match status" value="1"/>
</dbReference>
<evidence type="ECO:0000259" key="4">
    <source>
        <dbReference type="PROSITE" id="PS51118"/>
    </source>
</evidence>
<proteinExistence type="predicted"/>
<evidence type="ECO:0000313" key="5">
    <source>
        <dbReference type="EMBL" id="MCP2265523.1"/>
    </source>
</evidence>
<gene>
    <name evidence="5" type="ORF">APR03_002879</name>
</gene>
<dbReference type="AlphaFoldDB" id="A0A9X2G4F7"/>
<evidence type="ECO:0000256" key="1">
    <source>
        <dbReference type="ARBA" id="ARBA00023015"/>
    </source>
</evidence>
<dbReference type="Proteomes" id="UP001139493">
    <property type="component" value="Unassembled WGS sequence"/>
</dbReference>
<dbReference type="EMBL" id="JAMTCS010000008">
    <property type="protein sequence ID" value="MCP2265523.1"/>
    <property type="molecule type" value="Genomic_DNA"/>
</dbReference>
<organism evidence="5 6">
    <name type="scientific">Promicromonospora thailandica</name>
    <dbReference type="NCBI Taxonomy" id="765201"/>
    <lineage>
        <taxon>Bacteria</taxon>
        <taxon>Bacillati</taxon>
        <taxon>Actinomycetota</taxon>
        <taxon>Actinomycetes</taxon>
        <taxon>Micrococcales</taxon>
        <taxon>Promicromonosporaceae</taxon>
        <taxon>Promicromonospora</taxon>
    </lineage>
</organism>
<dbReference type="Pfam" id="PF01638">
    <property type="entry name" value="HxlR"/>
    <property type="match status" value="1"/>
</dbReference>
<dbReference type="SUPFAM" id="SSF46785">
    <property type="entry name" value="Winged helix' DNA-binding domain"/>
    <property type="match status" value="1"/>
</dbReference>
<keyword evidence="3" id="KW-0804">Transcription</keyword>
<evidence type="ECO:0000256" key="3">
    <source>
        <dbReference type="ARBA" id="ARBA00023163"/>
    </source>
</evidence>
<evidence type="ECO:0000256" key="2">
    <source>
        <dbReference type="ARBA" id="ARBA00023125"/>
    </source>
</evidence>
<dbReference type="PANTHER" id="PTHR33204:SF18">
    <property type="entry name" value="TRANSCRIPTIONAL REGULATORY PROTEIN"/>
    <property type="match status" value="1"/>
</dbReference>
<keyword evidence="2" id="KW-0238">DNA-binding</keyword>
<comment type="caution">
    <text evidence="5">The sequence shown here is derived from an EMBL/GenBank/DDBJ whole genome shotgun (WGS) entry which is preliminary data.</text>
</comment>
<keyword evidence="1" id="KW-0805">Transcription regulation</keyword>
<dbReference type="InterPro" id="IPR036388">
    <property type="entry name" value="WH-like_DNA-bd_sf"/>
</dbReference>
<dbReference type="PANTHER" id="PTHR33204">
    <property type="entry name" value="TRANSCRIPTIONAL REGULATOR, MARR FAMILY"/>
    <property type="match status" value="1"/>
</dbReference>
<name>A0A9X2G4F7_9MICO</name>
<dbReference type="InterPro" id="IPR036390">
    <property type="entry name" value="WH_DNA-bd_sf"/>
</dbReference>
<reference evidence="5" key="1">
    <citation type="submission" date="2022-06" db="EMBL/GenBank/DDBJ databases">
        <title>Genomic Encyclopedia of Archaeal and Bacterial Type Strains, Phase II (KMG-II): from individual species to whole genera.</title>
        <authorList>
            <person name="Goeker M."/>
        </authorList>
    </citation>
    <scope>NUCLEOTIDE SEQUENCE</scope>
    <source>
        <strain evidence="5">DSM 26652</strain>
    </source>
</reference>